<dbReference type="InterPro" id="IPR001789">
    <property type="entry name" value="Sig_transdc_resp-reg_receiver"/>
</dbReference>
<name>A0A1F7H4Z5_9BACT</name>
<keyword evidence="4 7" id="KW-0238">DNA-binding</keyword>
<dbReference type="FunFam" id="1.10.10.10:FF:000005">
    <property type="entry name" value="Two-component system response regulator"/>
    <property type="match status" value="1"/>
</dbReference>
<keyword evidence="3" id="KW-0805">Transcription regulation</keyword>
<dbReference type="CDD" id="cd00383">
    <property type="entry name" value="trans_reg_C"/>
    <property type="match status" value="1"/>
</dbReference>
<reference evidence="10 11" key="1">
    <citation type="journal article" date="2016" name="Nat. Commun.">
        <title>Thousands of microbial genomes shed light on interconnected biogeochemical processes in an aquifer system.</title>
        <authorList>
            <person name="Anantharaman K."/>
            <person name="Brown C.T."/>
            <person name="Hug L.A."/>
            <person name="Sharon I."/>
            <person name="Castelle C.J."/>
            <person name="Probst A.J."/>
            <person name="Thomas B.C."/>
            <person name="Singh A."/>
            <person name="Wilkins M.J."/>
            <person name="Karaoz U."/>
            <person name="Brodie E.L."/>
            <person name="Williams K.H."/>
            <person name="Hubbard S.S."/>
            <person name="Banfield J.F."/>
        </authorList>
    </citation>
    <scope>NUCLEOTIDE SEQUENCE [LARGE SCALE GENOMIC DNA]</scope>
</reference>
<dbReference type="InterPro" id="IPR036388">
    <property type="entry name" value="WH-like_DNA-bd_sf"/>
</dbReference>
<evidence type="ECO:0000256" key="7">
    <source>
        <dbReference type="PROSITE-ProRule" id="PRU01091"/>
    </source>
</evidence>
<dbReference type="Gene3D" id="6.10.250.690">
    <property type="match status" value="1"/>
</dbReference>
<dbReference type="EMBL" id="MFZP01000048">
    <property type="protein sequence ID" value="OGK26321.1"/>
    <property type="molecule type" value="Genomic_DNA"/>
</dbReference>
<dbReference type="Pfam" id="PF00486">
    <property type="entry name" value="Trans_reg_C"/>
    <property type="match status" value="1"/>
</dbReference>
<dbReference type="PANTHER" id="PTHR48111:SF22">
    <property type="entry name" value="REGULATOR OF RPOS"/>
    <property type="match status" value="1"/>
</dbReference>
<evidence type="ECO:0000256" key="3">
    <source>
        <dbReference type="ARBA" id="ARBA00023015"/>
    </source>
</evidence>
<dbReference type="SUPFAM" id="SSF52172">
    <property type="entry name" value="CheY-like"/>
    <property type="match status" value="1"/>
</dbReference>
<dbReference type="GO" id="GO:0006355">
    <property type="term" value="P:regulation of DNA-templated transcription"/>
    <property type="evidence" value="ECO:0007669"/>
    <property type="project" value="InterPro"/>
</dbReference>
<dbReference type="PANTHER" id="PTHR48111">
    <property type="entry name" value="REGULATOR OF RPOS"/>
    <property type="match status" value="1"/>
</dbReference>
<protein>
    <recommendedName>
        <fullName evidence="12">DNA-binding response regulator</fullName>
    </recommendedName>
</protein>
<evidence type="ECO:0000256" key="2">
    <source>
        <dbReference type="ARBA" id="ARBA00023012"/>
    </source>
</evidence>
<keyword evidence="5" id="KW-0804">Transcription</keyword>
<feature type="domain" description="OmpR/PhoB-type" evidence="9">
    <location>
        <begin position="125"/>
        <end position="223"/>
    </location>
</feature>
<dbReference type="Gene3D" id="1.10.10.10">
    <property type="entry name" value="Winged helix-like DNA-binding domain superfamily/Winged helix DNA-binding domain"/>
    <property type="match status" value="1"/>
</dbReference>
<comment type="caution">
    <text evidence="10">The sequence shown here is derived from an EMBL/GenBank/DDBJ whole genome shotgun (WGS) entry which is preliminary data.</text>
</comment>
<dbReference type="Pfam" id="PF00072">
    <property type="entry name" value="Response_reg"/>
    <property type="match status" value="1"/>
</dbReference>
<dbReference type="GO" id="GO:0032993">
    <property type="term" value="C:protein-DNA complex"/>
    <property type="evidence" value="ECO:0007669"/>
    <property type="project" value="TreeGrafter"/>
</dbReference>
<dbReference type="PROSITE" id="PS51755">
    <property type="entry name" value="OMPR_PHOB"/>
    <property type="match status" value="1"/>
</dbReference>
<keyword evidence="1 6" id="KW-0597">Phosphoprotein</keyword>
<dbReference type="GO" id="GO:0005829">
    <property type="term" value="C:cytosol"/>
    <property type="evidence" value="ECO:0007669"/>
    <property type="project" value="TreeGrafter"/>
</dbReference>
<evidence type="ECO:0000259" key="9">
    <source>
        <dbReference type="PROSITE" id="PS51755"/>
    </source>
</evidence>
<organism evidence="10 11">
    <name type="scientific">Candidatus Roizmanbacteria bacterium RIFCSPHIGHO2_02_FULL_39_9</name>
    <dbReference type="NCBI Taxonomy" id="1802040"/>
    <lineage>
        <taxon>Bacteria</taxon>
        <taxon>Candidatus Roizmaniibacteriota</taxon>
    </lineage>
</organism>
<dbReference type="InterPro" id="IPR001867">
    <property type="entry name" value="OmpR/PhoB-type_DNA-bd"/>
</dbReference>
<feature type="modified residue" description="4-aspartylphosphate" evidence="6">
    <location>
        <position position="53"/>
    </location>
</feature>
<dbReference type="InterPro" id="IPR016032">
    <property type="entry name" value="Sig_transdc_resp-reg_C-effctor"/>
</dbReference>
<proteinExistence type="predicted"/>
<feature type="DNA-binding region" description="OmpR/PhoB-type" evidence="7">
    <location>
        <begin position="125"/>
        <end position="223"/>
    </location>
</feature>
<evidence type="ECO:0000313" key="10">
    <source>
        <dbReference type="EMBL" id="OGK26321.1"/>
    </source>
</evidence>
<evidence type="ECO:0000256" key="5">
    <source>
        <dbReference type="ARBA" id="ARBA00023163"/>
    </source>
</evidence>
<feature type="domain" description="Response regulatory" evidence="8">
    <location>
        <begin position="4"/>
        <end position="118"/>
    </location>
</feature>
<evidence type="ECO:0000313" key="11">
    <source>
        <dbReference type="Proteomes" id="UP000178597"/>
    </source>
</evidence>
<dbReference type="InterPro" id="IPR039420">
    <property type="entry name" value="WalR-like"/>
</dbReference>
<dbReference type="GO" id="GO:0000156">
    <property type="term" value="F:phosphorelay response regulator activity"/>
    <property type="evidence" value="ECO:0007669"/>
    <property type="project" value="TreeGrafter"/>
</dbReference>
<evidence type="ECO:0000256" key="6">
    <source>
        <dbReference type="PROSITE-ProRule" id="PRU00169"/>
    </source>
</evidence>
<dbReference type="InterPro" id="IPR011006">
    <property type="entry name" value="CheY-like_superfamily"/>
</dbReference>
<dbReference type="GO" id="GO:0000976">
    <property type="term" value="F:transcription cis-regulatory region binding"/>
    <property type="evidence" value="ECO:0007669"/>
    <property type="project" value="TreeGrafter"/>
</dbReference>
<evidence type="ECO:0000259" key="8">
    <source>
        <dbReference type="PROSITE" id="PS50110"/>
    </source>
</evidence>
<dbReference type="PROSITE" id="PS50110">
    <property type="entry name" value="RESPONSE_REGULATORY"/>
    <property type="match status" value="1"/>
</dbReference>
<dbReference type="SUPFAM" id="SSF46894">
    <property type="entry name" value="C-terminal effector domain of the bipartite response regulators"/>
    <property type="match status" value="1"/>
</dbReference>
<dbReference type="AlphaFoldDB" id="A0A1F7H4Z5"/>
<sequence>MTKSIVLIEDDKDLREYLLGLLIDSGFTVKAFSEGITGLKYIKKMPPDLVVLDLGLPTMGGETVCTEIKKAYADLPVIILTAKGTTTDIVKGLNLGADDYVAKPFESDVLLARIKARLRENTNNNSILKIADLELDTKTLEVKRNKKLIKLTPQEFKLLEYMMNNRGRVLTRDIILNRIWLYSTEIETRVVDVYVGYLRKKIDNGHKKKLIHSVRGFGYMLKE</sequence>
<dbReference type="Proteomes" id="UP000178597">
    <property type="component" value="Unassembled WGS sequence"/>
</dbReference>
<keyword evidence="2" id="KW-0902">Two-component regulatory system</keyword>
<gene>
    <name evidence="10" type="ORF">A3C28_02270</name>
</gene>
<accession>A0A1F7H4Z5</accession>
<evidence type="ECO:0000256" key="4">
    <source>
        <dbReference type="ARBA" id="ARBA00023125"/>
    </source>
</evidence>
<dbReference type="STRING" id="1802040.A3C28_02270"/>
<evidence type="ECO:0000256" key="1">
    <source>
        <dbReference type="ARBA" id="ARBA00022553"/>
    </source>
</evidence>
<evidence type="ECO:0008006" key="12">
    <source>
        <dbReference type="Google" id="ProtNLM"/>
    </source>
</evidence>
<dbReference type="SMART" id="SM00448">
    <property type="entry name" value="REC"/>
    <property type="match status" value="1"/>
</dbReference>
<dbReference type="Gene3D" id="3.40.50.2300">
    <property type="match status" value="1"/>
</dbReference>
<dbReference type="SMART" id="SM00862">
    <property type="entry name" value="Trans_reg_C"/>
    <property type="match status" value="1"/>
</dbReference>